<dbReference type="SUPFAM" id="SSF75399">
    <property type="entry name" value="Plakin repeat"/>
    <property type="match status" value="4"/>
</dbReference>
<dbReference type="InterPro" id="IPR035915">
    <property type="entry name" value="Plakin_repeat_sf"/>
</dbReference>
<dbReference type="GO" id="GO:0005856">
    <property type="term" value="C:cytoskeleton"/>
    <property type="evidence" value="ECO:0007669"/>
    <property type="project" value="InterPro"/>
</dbReference>
<dbReference type="EMBL" id="CAIIXF020000052">
    <property type="protein sequence ID" value="CAH1802722.1"/>
    <property type="molecule type" value="Genomic_DNA"/>
</dbReference>
<dbReference type="OrthoDB" id="2250192at2759"/>
<name>A0A8J1XZF7_OWEFU</name>
<dbReference type="Gene3D" id="3.90.1290.10">
    <property type="entry name" value="Plakin repeat"/>
    <property type="match status" value="5"/>
</dbReference>
<dbReference type="SMART" id="SM00250">
    <property type="entry name" value="PLEC"/>
    <property type="match status" value="12"/>
</dbReference>
<proteinExistence type="predicted"/>
<dbReference type="Proteomes" id="UP000749559">
    <property type="component" value="Unassembled WGS sequence"/>
</dbReference>
<evidence type="ECO:0000313" key="1">
    <source>
        <dbReference type="EMBL" id="CAH1802722.1"/>
    </source>
</evidence>
<accession>A0A8J1XZF7</accession>
<organism evidence="1 2">
    <name type="scientific">Owenia fusiformis</name>
    <name type="common">Polychaete worm</name>
    <dbReference type="NCBI Taxonomy" id="6347"/>
    <lineage>
        <taxon>Eukaryota</taxon>
        <taxon>Metazoa</taxon>
        <taxon>Spiralia</taxon>
        <taxon>Lophotrochozoa</taxon>
        <taxon>Annelida</taxon>
        <taxon>Polychaeta</taxon>
        <taxon>Sedentaria</taxon>
        <taxon>Canalipalpata</taxon>
        <taxon>Sabellida</taxon>
        <taxon>Oweniida</taxon>
        <taxon>Oweniidae</taxon>
        <taxon>Owenia</taxon>
    </lineage>
</organism>
<dbReference type="Pfam" id="PF00681">
    <property type="entry name" value="Plectin"/>
    <property type="match status" value="4"/>
</dbReference>
<evidence type="ECO:0000313" key="2">
    <source>
        <dbReference type="Proteomes" id="UP000749559"/>
    </source>
</evidence>
<sequence length="787" mass="83983">MEPQTLEIKTVIDLSTGEEIPVADAVERGIIDPQKGVFINTITGEEIKLDDAVDKGLVTTGEVSSPLPLQESQSYGIPIQSPSKIANYKVHGVTDTTTGEKLSVSQAVQQGILNPSSGEYMDPSTDERMSIGDAIKRGLIDASVEQREFTSRTLSDVGTSFQSSKTTAVQEKEMSKPGDVTFQQALSSGLIDPISGNFTDPTTGIEIPVDVAIKQGLILDNSGKPVKSGTTDDAMTIAEALQSGIIDTKTGKVQDPKTGQLKSIEQSIADGIIAPEFGGAIASAGYSEVQSSTNTYTRSEQSAFTQVTSKGDSVSITSVQPGSKITVDDAVASHLIDLDTQSFIIPQTGQKIPLQDAVEQGYLDSGMSMETKPASGKPGLTVSEAVQQGHLDERTGIFKDPKSGKKMSLEEAVKKGLLASSPDKSFDDEHKSGLSIGQAIQQGLVDTRSGEYINPQSGERMTIEEAVMEGILLPGTFKKGMPLTLTEAERKGIVDARSGTYHNPQTGETLTTDEAIKRGLLQPMSVTEASERGIVDTTGTKYKHPKTGQVMDVTEAIQKGYIEDREKQISPTSDIPTMATIPGFEVTSNGEVVNTTTGVTLSIDDAMQRGILEIVEPQQWSGAMGQRFRQDDELSETSSIFSRSTFGAYSQDISFATLDKSGVLIHSGGGTLPLAQAIAEGLVDKVTGDILDSKSGMPIPFHQALIKAFILPQPSPKSVAHKPKLLSVLRSQAYDMISNTIFDPKSGQKLSLEKAILENQIDTSDIRISIPSLDEVIILARLLIGVL</sequence>
<gene>
    <name evidence="1" type="ORF">OFUS_LOCUS26372</name>
</gene>
<dbReference type="AlphaFoldDB" id="A0A8J1XZF7"/>
<keyword evidence="2" id="KW-1185">Reference proteome</keyword>
<dbReference type="InterPro" id="IPR001101">
    <property type="entry name" value="Plectin_repeat"/>
</dbReference>
<reference evidence="1" key="1">
    <citation type="submission" date="2022-03" db="EMBL/GenBank/DDBJ databases">
        <authorList>
            <person name="Martin C."/>
        </authorList>
    </citation>
    <scope>NUCLEOTIDE SEQUENCE</scope>
</reference>
<protein>
    <submittedName>
        <fullName evidence="1">Uncharacterized protein</fullName>
    </submittedName>
</protein>
<comment type="caution">
    <text evidence="1">The sequence shown here is derived from an EMBL/GenBank/DDBJ whole genome shotgun (WGS) entry which is preliminary data.</text>
</comment>